<gene>
    <name evidence="2" type="ORF">BO80DRAFT_432935</name>
</gene>
<name>A0A395H6B1_9EURO</name>
<feature type="region of interest" description="Disordered" evidence="1">
    <location>
        <begin position="322"/>
        <end position="381"/>
    </location>
</feature>
<proteinExistence type="predicted"/>
<evidence type="ECO:0000256" key="1">
    <source>
        <dbReference type="SAM" id="MobiDB-lite"/>
    </source>
</evidence>
<evidence type="ECO:0000313" key="2">
    <source>
        <dbReference type="EMBL" id="RAL03146.1"/>
    </source>
</evidence>
<feature type="region of interest" description="Disordered" evidence="1">
    <location>
        <begin position="144"/>
        <end position="185"/>
    </location>
</feature>
<sequence>MSPKDNEDKNPTDTLPEPQQTARDVTKDAFPYITGDEGPRSSGNSLHGIVFLGELCHWANFQKEVRTVFNEIKWDKEPVLDRLKPNDLYHSEHFRCGAEISTSGRYIAHVLNPMSGIATKLGFQLRFGDWHAVKDHLKWMLPDSSDDESADDVTRDDETMGQDDNTGDAEGEDQDRKKPKRSIPDYAIIDESHEARALGEAKHPWRSFPGRWIQGAIQGDAQTETRLRRFVGQIARDMWAADLKYAFMTNYRETVFLRREKVQGKWTLFYSDAIRFDATSDMDNFTVSVRECMLYLFKITSQVPKKGGWSLGGMEKEPLEAWVRIPKRSKKKKTTDNTSASNKSTDNKHTGNKSTYADQMTVVRRPKPPAGSAAGPKKTSK</sequence>
<evidence type="ECO:0000313" key="3">
    <source>
        <dbReference type="Proteomes" id="UP000249402"/>
    </source>
</evidence>
<protein>
    <submittedName>
        <fullName evidence="2">Uncharacterized protein</fullName>
    </submittedName>
</protein>
<dbReference type="Proteomes" id="UP000249402">
    <property type="component" value="Unassembled WGS sequence"/>
</dbReference>
<dbReference type="EMBL" id="KZ824428">
    <property type="protein sequence ID" value="RAL03146.1"/>
    <property type="molecule type" value="Genomic_DNA"/>
</dbReference>
<organism evidence="2 3">
    <name type="scientific">Aspergillus ibericus CBS 121593</name>
    <dbReference type="NCBI Taxonomy" id="1448316"/>
    <lineage>
        <taxon>Eukaryota</taxon>
        <taxon>Fungi</taxon>
        <taxon>Dikarya</taxon>
        <taxon>Ascomycota</taxon>
        <taxon>Pezizomycotina</taxon>
        <taxon>Eurotiomycetes</taxon>
        <taxon>Eurotiomycetidae</taxon>
        <taxon>Eurotiales</taxon>
        <taxon>Aspergillaceae</taxon>
        <taxon>Aspergillus</taxon>
        <taxon>Aspergillus subgen. Circumdati</taxon>
    </lineage>
</organism>
<feature type="compositionally biased region" description="Acidic residues" evidence="1">
    <location>
        <begin position="159"/>
        <end position="173"/>
    </location>
</feature>
<dbReference type="GeneID" id="37225670"/>
<dbReference type="OrthoDB" id="2156052at2759"/>
<dbReference type="VEuPathDB" id="FungiDB:BO80DRAFT_432935"/>
<reference evidence="2 3" key="1">
    <citation type="submission" date="2018-02" db="EMBL/GenBank/DDBJ databases">
        <title>The genomes of Aspergillus section Nigri reveals drivers in fungal speciation.</title>
        <authorList>
            <consortium name="DOE Joint Genome Institute"/>
            <person name="Vesth T.C."/>
            <person name="Nybo J."/>
            <person name="Theobald S."/>
            <person name="Brandl J."/>
            <person name="Frisvad J.C."/>
            <person name="Nielsen K.F."/>
            <person name="Lyhne E.K."/>
            <person name="Kogle M.E."/>
            <person name="Kuo A."/>
            <person name="Riley R."/>
            <person name="Clum A."/>
            <person name="Nolan M."/>
            <person name="Lipzen A."/>
            <person name="Salamov A."/>
            <person name="Henrissat B."/>
            <person name="Wiebenga A."/>
            <person name="De vries R.P."/>
            <person name="Grigoriev I.V."/>
            <person name="Mortensen U.H."/>
            <person name="Andersen M.R."/>
            <person name="Baker S.E."/>
        </authorList>
    </citation>
    <scope>NUCLEOTIDE SEQUENCE [LARGE SCALE GENOMIC DNA]</scope>
    <source>
        <strain evidence="2 3">CBS 121593</strain>
    </source>
</reference>
<feature type="compositionally biased region" description="Low complexity" evidence="1">
    <location>
        <begin position="370"/>
        <end position="381"/>
    </location>
</feature>
<keyword evidence="3" id="KW-1185">Reference proteome</keyword>
<feature type="compositionally biased region" description="Basic and acidic residues" evidence="1">
    <location>
        <begin position="1"/>
        <end position="11"/>
    </location>
</feature>
<dbReference type="AlphaFoldDB" id="A0A395H6B1"/>
<dbReference type="RefSeq" id="XP_025577473.1">
    <property type="nucleotide sequence ID" value="XM_025720805.1"/>
</dbReference>
<feature type="region of interest" description="Disordered" evidence="1">
    <location>
        <begin position="1"/>
        <end position="40"/>
    </location>
</feature>
<accession>A0A395H6B1</accession>